<gene>
    <name evidence="1" type="ORF">BCV30_19005</name>
</gene>
<proteinExistence type="predicted"/>
<reference evidence="2" key="1">
    <citation type="submission" date="2016-07" db="EMBL/GenBank/DDBJ databases">
        <title>Nontailed viruses are major unrecognized killers of bacteria in the ocean.</title>
        <authorList>
            <person name="Kauffman K."/>
            <person name="Hussain F."/>
            <person name="Yang J."/>
            <person name="Arevalo P."/>
            <person name="Brown J."/>
            <person name="Cutler M."/>
            <person name="Kelly L."/>
            <person name="Polz M.F."/>
        </authorList>
    </citation>
    <scope>NUCLEOTIDE SEQUENCE [LARGE SCALE GENOMIC DNA]</scope>
    <source>
        <strain evidence="2">10N.286.55.C1</strain>
    </source>
</reference>
<dbReference type="Proteomes" id="UP000235778">
    <property type="component" value="Unassembled WGS sequence"/>
</dbReference>
<dbReference type="Pfam" id="PF20289">
    <property type="entry name" value="MComp1"/>
    <property type="match status" value="1"/>
</dbReference>
<dbReference type="AlphaFoldDB" id="A0A2N7BJ47"/>
<dbReference type="EMBL" id="MCSI01000175">
    <property type="protein sequence ID" value="PME56629.1"/>
    <property type="molecule type" value="Genomic_DNA"/>
</dbReference>
<sequence>MIKSLVNDIASSQKYGFDFISDEDGFSFYRKSYLDNKRFLILHSTSSLHDADTYNAIIRDILPDELKSDSAFEKNTDFIILFEMDSLSNFSSYENEIFSIEENPYDFKKYVLYYSKEEKSIINGMTYNEIREEILNRDSFKAYKSNVNFPSKYSFSARLFIKLPFLEVPVEEEELKSIDVMLTERYVEQDLVEFDKYINKIFKSNPTDFNSLIEEYLDNEMEVK</sequence>
<dbReference type="RefSeq" id="WP_102267819.1">
    <property type="nucleotide sequence ID" value="NZ_MCSH01000133.1"/>
</dbReference>
<comment type="caution">
    <text evidence="1">The sequence shown here is derived from an EMBL/GenBank/DDBJ whole genome shotgun (WGS) entry which is preliminary data.</text>
</comment>
<evidence type="ECO:0000313" key="2">
    <source>
        <dbReference type="Proteomes" id="UP000235778"/>
    </source>
</evidence>
<protein>
    <submittedName>
        <fullName evidence="1">Uncharacterized protein</fullName>
    </submittedName>
</protein>
<name>A0A2N7BJ47_9VIBR</name>
<evidence type="ECO:0000313" key="1">
    <source>
        <dbReference type="EMBL" id="PME56629.1"/>
    </source>
</evidence>
<organism evidence="1 2">
    <name type="scientific">Vibrio lentus</name>
    <dbReference type="NCBI Taxonomy" id="136468"/>
    <lineage>
        <taxon>Bacteria</taxon>
        <taxon>Pseudomonadati</taxon>
        <taxon>Pseudomonadota</taxon>
        <taxon>Gammaproteobacteria</taxon>
        <taxon>Vibrionales</taxon>
        <taxon>Vibrionaceae</taxon>
        <taxon>Vibrio</taxon>
    </lineage>
</organism>
<dbReference type="InterPro" id="IPR046905">
    <property type="entry name" value="ABC-3C_MC1"/>
</dbReference>
<accession>A0A2N7BJ47</accession>